<organism evidence="4 5">
    <name type="scientific">Roseomonas populi</name>
    <dbReference type="NCBI Taxonomy" id="3121582"/>
    <lineage>
        <taxon>Bacteria</taxon>
        <taxon>Pseudomonadati</taxon>
        <taxon>Pseudomonadota</taxon>
        <taxon>Alphaproteobacteria</taxon>
        <taxon>Acetobacterales</taxon>
        <taxon>Roseomonadaceae</taxon>
        <taxon>Roseomonas</taxon>
    </lineage>
</organism>
<dbReference type="RefSeq" id="WP_257714873.1">
    <property type="nucleotide sequence ID" value="NZ_JANJOU010000002.1"/>
</dbReference>
<dbReference type="InterPro" id="IPR036013">
    <property type="entry name" value="Band_7/SPFH_dom_sf"/>
</dbReference>
<feature type="domain" description="Band 7" evidence="3">
    <location>
        <begin position="24"/>
        <end position="201"/>
    </location>
</feature>
<protein>
    <submittedName>
        <fullName evidence="4">SPFH domain-containing protein</fullName>
    </submittedName>
</protein>
<feature type="region of interest" description="Disordered" evidence="2">
    <location>
        <begin position="322"/>
        <end position="343"/>
    </location>
</feature>
<name>A0ABT1X079_9PROT</name>
<gene>
    <name evidence="4" type="ORF">NRP21_03925</name>
</gene>
<reference evidence="4 5" key="1">
    <citation type="submission" date="2022-06" db="EMBL/GenBank/DDBJ databases">
        <title>Roseomonas CN29.</title>
        <authorList>
            <person name="Cheng Y."/>
            <person name="He X."/>
        </authorList>
    </citation>
    <scope>NUCLEOTIDE SEQUENCE [LARGE SCALE GENOMIC DNA]</scope>
    <source>
        <strain evidence="4 5">CN29</strain>
    </source>
</reference>
<evidence type="ECO:0000313" key="5">
    <source>
        <dbReference type="Proteomes" id="UP001524642"/>
    </source>
</evidence>
<accession>A0ABT1X079</accession>
<dbReference type="Proteomes" id="UP001524642">
    <property type="component" value="Unassembled WGS sequence"/>
</dbReference>
<evidence type="ECO:0000313" key="4">
    <source>
        <dbReference type="EMBL" id="MCR0981196.1"/>
    </source>
</evidence>
<evidence type="ECO:0000256" key="2">
    <source>
        <dbReference type="SAM" id="MobiDB-lite"/>
    </source>
</evidence>
<sequence length="343" mass="37399">MAEITWFFAYRHLRSEASSHVITFRRGQRVRSGRGLAFWFRPDRTSIAEVPADDRDTDFVFQARSRDYQVVTVQGTITWRAAEPEALASRVDFTIDLRTGRLRTDPLDRIASLLIGLAQYQAARYVEHRPVHDLLAEGAAPLQDGIAASLAADPRLREMGLSVVTVRIAGLSPSAELARALETPTFERAQGLADEAAFARRAQAVEKERAIAENELSTKVELARRQAALIAQEDENARRQAEGRAEAGRIASEAEASRIRVVEAARNAAEGERLALLRDTDPAVLQSLVLRAFAEKLTKIETLNITPDLTAALNGVLRGRDAANPAPPAAPRGNAPGGVTTGL</sequence>
<comment type="subcellular location">
    <subcellularLocation>
        <location evidence="1">Membrane</location>
        <topology evidence="1">Single-pass membrane protein</topology>
    </subcellularLocation>
</comment>
<dbReference type="EMBL" id="JANJOU010000002">
    <property type="protein sequence ID" value="MCR0981196.1"/>
    <property type="molecule type" value="Genomic_DNA"/>
</dbReference>
<proteinExistence type="predicted"/>
<dbReference type="Pfam" id="PF01145">
    <property type="entry name" value="Band_7"/>
    <property type="match status" value="1"/>
</dbReference>
<evidence type="ECO:0000259" key="3">
    <source>
        <dbReference type="Pfam" id="PF01145"/>
    </source>
</evidence>
<dbReference type="Gene3D" id="3.30.479.30">
    <property type="entry name" value="Band 7 domain"/>
    <property type="match status" value="1"/>
</dbReference>
<evidence type="ECO:0000256" key="1">
    <source>
        <dbReference type="ARBA" id="ARBA00004167"/>
    </source>
</evidence>
<dbReference type="InterPro" id="IPR001107">
    <property type="entry name" value="Band_7"/>
</dbReference>
<comment type="caution">
    <text evidence="4">The sequence shown here is derived from an EMBL/GenBank/DDBJ whole genome shotgun (WGS) entry which is preliminary data.</text>
</comment>
<keyword evidence="5" id="KW-1185">Reference proteome</keyword>